<evidence type="ECO:0000313" key="2">
    <source>
        <dbReference type="EMBL" id="SVP89739.1"/>
    </source>
</evidence>
<protein>
    <submittedName>
        <fullName evidence="1">Uncharacterized protein</fullName>
    </submittedName>
</protein>
<evidence type="ECO:0000313" key="1">
    <source>
        <dbReference type="EMBL" id="SVP88582.1"/>
    </source>
</evidence>
<accession>A0A3B0MFY9</accession>
<organism evidence="1">
    <name type="scientific">Theileria annulata</name>
    <dbReference type="NCBI Taxonomy" id="5874"/>
    <lineage>
        <taxon>Eukaryota</taxon>
        <taxon>Sar</taxon>
        <taxon>Alveolata</taxon>
        <taxon>Apicomplexa</taxon>
        <taxon>Aconoidasida</taxon>
        <taxon>Piroplasmida</taxon>
        <taxon>Theileriidae</taxon>
        <taxon>Theileria</taxon>
    </lineage>
</organism>
<gene>
    <name evidence="1" type="ORF">TAT_000044000</name>
    <name evidence="2" type="ORF">TAV_000043600</name>
</gene>
<reference evidence="1" key="1">
    <citation type="submission" date="2018-07" db="EMBL/GenBank/DDBJ databases">
        <authorList>
            <person name="Quirk P.G."/>
            <person name="Krulwich T.A."/>
        </authorList>
    </citation>
    <scope>NUCLEOTIDE SEQUENCE</scope>
    <source>
        <strain evidence="1">Anand</strain>
    </source>
</reference>
<dbReference type="EMBL" id="UIVT01000001">
    <property type="protein sequence ID" value="SVP88582.1"/>
    <property type="molecule type" value="Genomic_DNA"/>
</dbReference>
<dbReference type="AlphaFoldDB" id="A0A3B0MFY9"/>
<dbReference type="VEuPathDB" id="PiroplasmaDB:TA20860"/>
<dbReference type="EMBL" id="UIVS01000001">
    <property type="protein sequence ID" value="SVP89739.1"/>
    <property type="molecule type" value="Genomic_DNA"/>
</dbReference>
<proteinExistence type="predicted"/>
<sequence>MGIVENLKIIALFPLRVLRYKTGSNVKRERVIKLGILCRKSWVFFPPIMLYQYIRRTDKDHYTTELFYKNSSSDDSKAFYDPDKPKHLRDWKIQSDLALLSLVANQKVEQTNTEDD</sequence>
<name>A0A3B0MFY9_THEAN</name>